<feature type="transmembrane region" description="Helical" evidence="6">
    <location>
        <begin position="211"/>
        <end position="231"/>
    </location>
</feature>
<dbReference type="GO" id="GO:0016020">
    <property type="term" value="C:membrane"/>
    <property type="evidence" value="ECO:0007669"/>
    <property type="project" value="UniProtKB-SubCell"/>
</dbReference>
<comment type="similarity">
    <text evidence="2">Belongs to the TerC family.</text>
</comment>
<feature type="transmembrane region" description="Helical" evidence="6">
    <location>
        <begin position="42"/>
        <end position="65"/>
    </location>
</feature>
<dbReference type="AlphaFoldDB" id="A0A1L4CWV7"/>
<dbReference type="InterPro" id="IPR005496">
    <property type="entry name" value="Integral_membrane_TerC"/>
</dbReference>
<proteinExistence type="inferred from homology"/>
<feature type="transmembrane region" description="Helical" evidence="6">
    <location>
        <begin position="185"/>
        <end position="205"/>
    </location>
</feature>
<sequence>MPEPNFLVTFLVLMVLEFILGFDNVLMISIISQRVAEEKQKLIQFLGLTFAALNRIALVFFISWFTSLSTVLFYINNLDITIKDLIFFIGGAFLIWKSFKEIYYIIEYKKSNMNQQINKTKKYSFLTAIFQIIALDAVFSIDSVITAIGFTENVVAIILAILLSVFFMMFYVNKINIFIKNNASIKILALGFMFVIGVVLFLEVFDAKIPKYYLGVTLVFALIIQLLQLRYQENKKKFKKRSFIRTFYKKVL</sequence>
<feature type="transmembrane region" description="Helical" evidence="6">
    <location>
        <begin position="126"/>
        <end position="148"/>
    </location>
</feature>
<feature type="transmembrane region" description="Helical" evidence="6">
    <location>
        <begin position="154"/>
        <end position="173"/>
    </location>
</feature>
<comment type="subcellular location">
    <subcellularLocation>
        <location evidence="1">Membrane</location>
        <topology evidence="1">Multi-pass membrane protein</topology>
    </subcellularLocation>
</comment>
<evidence type="ECO:0000256" key="5">
    <source>
        <dbReference type="ARBA" id="ARBA00023136"/>
    </source>
</evidence>
<gene>
    <name evidence="7" type="ORF">AXG55_00125</name>
</gene>
<name>A0A1L4CWV7_9BACT</name>
<evidence type="ECO:0000256" key="4">
    <source>
        <dbReference type="ARBA" id="ARBA00022989"/>
    </source>
</evidence>
<keyword evidence="4 6" id="KW-1133">Transmembrane helix</keyword>
<feature type="transmembrane region" description="Helical" evidence="6">
    <location>
        <begin position="85"/>
        <end position="106"/>
    </location>
</feature>
<dbReference type="PANTHER" id="PTHR30238">
    <property type="entry name" value="MEMBRANE BOUND PREDICTED REDOX MODULATOR"/>
    <property type="match status" value="1"/>
</dbReference>
<keyword evidence="8" id="KW-1185">Reference proteome</keyword>
<keyword evidence="3 6" id="KW-0812">Transmembrane</keyword>
<evidence type="ECO:0000256" key="2">
    <source>
        <dbReference type="ARBA" id="ARBA00007511"/>
    </source>
</evidence>
<dbReference type="OrthoDB" id="5291290at2"/>
<dbReference type="PANTHER" id="PTHR30238:SF4">
    <property type="entry name" value="SLL1022 PROTEIN"/>
    <property type="match status" value="1"/>
</dbReference>
<evidence type="ECO:0000256" key="3">
    <source>
        <dbReference type="ARBA" id="ARBA00022692"/>
    </source>
</evidence>
<dbReference type="KEGG" id="saqi:AXG55_00125"/>
<evidence type="ECO:0000256" key="1">
    <source>
        <dbReference type="ARBA" id="ARBA00004141"/>
    </source>
</evidence>
<dbReference type="RefSeq" id="WP_148696126.1">
    <property type="nucleotide sequence ID" value="NZ_CP017834.1"/>
</dbReference>
<dbReference type="STRING" id="1915309.AXG55_00125"/>
<dbReference type="Pfam" id="PF03741">
    <property type="entry name" value="TerC"/>
    <property type="match status" value="1"/>
</dbReference>
<dbReference type="EMBL" id="CP017834">
    <property type="protein sequence ID" value="APJ02426.1"/>
    <property type="molecule type" value="Genomic_DNA"/>
</dbReference>
<evidence type="ECO:0000313" key="8">
    <source>
        <dbReference type="Proteomes" id="UP000184731"/>
    </source>
</evidence>
<evidence type="ECO:0000256" key="6">
    <source>
        <dbReference type="SAM" id="Phobius"/>
    </source>
</evidence>
<accession>A0A1L4CWV7</accession>
<evidence type="ECO:0000313" key="7">
    <source>
        <dbReference type="EMBL" id="APJ02426.1"/>
    </source>
</evidence>
<keyword evidence="5 6" id="KW-0472">Membrane</keyword>
<organism evidence="7 8">
    <name type="scientific">Silvanigrella aquatica</name>
    <dbReference type="NCBI Taxonomy" id="1915309"/>
    <lineage>
        <taxon>Bacteria</taxon>
        <taxon>Pseudomonadati</taxon>
        <taxon>Bdellovibrionota</taxon>
        <taxon>Oligoflexia</taxon>
        <taxon>Silvanigrellales</taxon>
        <taxon>Silvanigrellaceae</taxon>
        <taxon>Silvanigrella</taxon>
    </lineage>
</organism>
<feature type="transmembrane region" description="Helical" evidence="6">
    <location>
        <begin position="6"/>
        <end position="30"/>
    </location>
</feature>
<protein>
    <recommendedName>
        <fullName evidence="9">Tellurium resistance protein TerC</fullName>
    </recommendedName>
</protein>
<evidence type="ECO:0008006" key="9">
    <source>
        <dbReference type="Google" id="ProtNLM"/>
    </source>
</evidence>
<reference evidence="7 8" key="1">
    <citation type="submission" date="2016-10" db="EMBL/GenBank/DDBJ databases">
        <title>Silvanigrella aquatica sp. nov., isolated from a freshwater lake located in the Black Forest, Germany, description of Silvanigrellaceae fam. nov., Silvanigrellales ord. nov., reclassification of the order Bdellovibrionales in the class Oligoflexia, reclassification of the families Bacteriovoracaceae and Halobacteriovoraceae in the new order Bacteriovoracales ord. nov., and reclassification of the family Pseudobacteriovoracaceae in the order Oligoflexiales.</title>
        <authorList>
            <person name="Hahn M.W."/>
            <person name="Schmidt J."/>
            <person name="Koll U."/>
            <person name="Rohde M."/>
            <person name="Verbag S."/>
            <person name="Pitt A."/>
            <person name="Nakai R."/>
            <person name="Naganuma T."/>
            <person name="Lang E."/>
        </authorList>
    </citation>
    <scope>NUCLEOTIDE SEQUENCE [LARGE SCALE GENOMIC DNA]</scope>
    <source>
        <strain evidence="7 8">MWH-Nonnen-W8red</strain>
    </source>
</reference>
<dbReference type="Proteomes" id="UP000184731">
    <property type="component" value="Chromosome"/>
</dbReference>